<accession>A0A8S5V8S3</accession>
<proteinExistence type="predicted"/>
<dbReference type="EMBL" id="BK016224">
    <property type="protein sequence ID" value="DAG03170.1"/>
    <property type="molecule type" value="Genomic_DNA"/>
</dbReference>
<protein>
    <submittedName>
        <fullName evidence="1">Repressor</fullName>
    </submittedName>
</protein>
<name>A0A8S5V8S3_9CAUD</name>
<evidence type="ECO:0000313" key="1">
    <source>
        <dbReference type="EMBL" id="DAG03170.1"/>
    </source>
</evidence>
<organism evidence="1">
    <name type="scientific">Caudovirales sp. ctCpR1</name>
    <dbReference type="NCBI Taxonomy" id="2825760"/>
    <lineage>
        <taxon>Viruses</taxon>
        <taxon>Duplodnaviria</taxon>
        <taxon>Heunggongvirae</taxon>
        <taxon>Uroviricota</taxon>
        <taxon>Caudoviricetes</taxon>
    </lineage>
</organism>
<reference evidence="1" key="1">
    <citation type="journal article" date="2021" name="Proc. Natl. Acad. Sci. U.S.A.">
        <title>A Catalog of Tens of Thousands of Viruses from Human Metagenomes Reveals Hidden Associations with Chronic Diseases.</title>
        <authorList>
            <person name="Tisza M.J."/>
            <person name="Buck C.B."/>
        </authorList>
    </citation>
    <scope>NUCLEOTIDE SEQUENCE</scope>
    <source>
        <strain evidence="1">CtCpR1</strain>
    </source>
</reference>
<sequence length="74" mass="8292">MPISEAHRRGNNAYKAKCDRIEFMPLKPVGTDIRAAASAAGQSMQAYITQAVRERMTRDGFTPTSDLWPDYTTK</sequence>